<protein>
    <recommendedName>
        <fullName evidence="2">Distal membrane-arm assembly complex protein 1-like domain-containing protein</fullName>
    </recommendedName>
</protein>
<dbReference type="AlphaFoldDB" id="A0AA35LL92"/>
<keyword evidence="1" id="KW-0472">Membrane</keyword>
<dbReference type="PANTHER" id="PTHR36469">
    <property type="entry name" value="DISTAL MEMBRANE-ARM ASSEMBLY COMPLEX PROTEIN 1"/>
    <property type="match status" value="1"/>
</dbReference>
<proteinExistence type="predicted"/>
<keyword evidence="4" id="KW-1185">Reference proteome</keyword>
<reference evidence="3" key="1">
    <citation type="submission" date="2022-12" db="EMBL/GenBank/DDBJ databases">
        <authorList>
            <person name="Alioto T."/>
            <person name="Alioto T."/>
            <person name="Gomez Garrido J."/>
        </authorList>
    </citation>
    <scope>NUCLEOTIDE SEQUENCE</scope>
</reference>
<name>A0AA35LL92_9SAUR</name>
<keyword evidence="1" id="KW-1133">Transmembrane helix</keyword>
<gene>
    <name evidence="3" type="ORF">PODLI_1B037950</name>
</gene>
<accession>A0AA35LL92</accession>
<evidence type="ECO:0000313" key="3">
    <source>
        <dbReference type="EMBL" id="CAI5798198.1"/>
    </source>
</evidence>
<feature type="transmembrane region" description="Helical" evidence="1">
    <location>
        <begin position="108"/>
        <end position="126"/>
    </location>
</feature>
<dbReference type="Pfam" id="PF15055">
    <property type="entry name" value="DMAC1_Dmo2"/>
    <property type="match status" value="1"/>
</dbReference>
<dbReference type="InterPro" id="IPR053117">
    <property type="entry name" value="DMAC_Protein"/>
</dbReference>
<evidence type="ECO:0000256" key="1">
    <source>
        <dbReference type="SAM" id="Phobius"/>
    </source>
</evidence>
<evidence type="ECO:0000313" key="4">
    <source>
        <dbReference type="Proteomes" id="UP001178461"/>
    </source>
</evidence>
<dbReference type="InterPro" id="IPR028036">
    <property type="entry name" value="DMAC1-like_dom"/>
</dbReference>
<evidence type="ECO:0000259" key="2">
    <source>
        <dbReference type="Pfam" id="PF15055"/>
    </source>
</evidence>
<dbReference type="Proteomes" id="UP001178461">
    <property type="component" value="Chromosome 16"/>
</dbReference>
<feature type="transmembrane region" description="Helical" evidence="1">
    <location>
        <begin position="66"/>
        <end position="88"/>
    </location>
</feature>
<feature type="domain" description="Distal membrane-arm assembly complex protein 1-like" evidence="2">
    <location>
        <begin position="70"/>
        <end position="116"/>
    </location>
</feature>
<dbReference type="PANTHER" id="PTHR36469:SF1">
    <property type="entry name" value="DISTAL MEMBRANE-ARM ASSEMBLY COMPLEX PROTEIN 1"/>
    <property type="match status" value="1"/>
</dbReference>
<organism evidence="3 4">
    <name type="scientific">Podarcis lilfordi</name>
    <name type="common">Lilford's wall lizard</name>
    <dbReference type="NCBI Taxonomy" id="74358"/>
    <lineage>
        <taxon>Eukaryota</taxon>
        <taxon>Metazoa</taxon>
        <taxon>Chordata</taxon>
        <taxon>Craniata</taxon>
        <taxon>Vertebrata</taxon>
        <taxon>Euteleostomi</taxon>
        <taxon>Lepidosauria</taxon>
        <taxon>Squamata</taxon>
        <taxon>Bifurcata</taxon>
        <taxon>Unidentata</taxon>
        <taxon>Episquamata</taxon>
        <taxon>Laterata</taxon>
        <taxon>Lacertibaenia</taxon>
        <taxon>Lacertidae</taxon>
        <taxon>Podarcis</taxon>
    </lineage>
</organism>
<sequence>MPDTHCGARRPFCFHRDEGQEAERLLGASRFRRGVLGAAIFPPPQESRGMSSSVERVASSPEQKRSFFWSCFSCRALSGGALIASSLFVYSGPLRIMSQRIPPSMGNIAQMTFAVCLFCWGVTIWVNPVGSYKKDE</sequence>
<keyword evidence="1" id="KW-0812">Transmembrane</keyword>
<dbReference type="EMBL" id="OX395143">
    <property type="protein sequence ID" value="CAI5798198.1"/>
    <property type="molecule type" value="Genomic_DNA"/>
</dbReference>